<comment type="subcellular location">
    <subcellularLocation>
        <location evidence="1">Membrane</location>
    </subcellularLocation>
</comment>
<dbReference type="OrthoDB" id="9798864at2"/>
<evidence type="ECO:0000256" key="8">
    <source>
        <dbReference type="PIRSR" id="PIRSR602326-1"/>
    </source>
</evidence>
<dbReference type="GO" id="GO:0046872">
    <property type="term" value="F:metal ion binding"/>
    <property type="evidence" value="ECO:0007669"/>
    <property type="project" value="UniProtKB-KW"/>
</dbReference>
<feature type="transmembrane region" description="Helical" evidence="9">
    <location>
        <begin position="220"/>
        <end position="238"/>
    </location>
</feature>
<evidence type="ECO:0000256" key="3">
    <source>
        <dbReference type="ARBA" id="ARBA00022692"/>
    </source>
</evidence>
<dbReference type="Pfam" id="PF02167">
    <property type="entry name" value="Cytochrom_C1"/>
    <property type="match status" value="1"/>
</dbReference>
<evidence type="ECO:0000313" key="12">
    <source>
        <dbReference type="EMBL" id="ORE85475.1"/>
    </source>
</evidence>
<dbReference type="PANTHER" id="PTHR10266">
    <property type="entry name" value="CYTOCHROME C1"/>
    <property type="match status" value="1"/>
</dbReference>
<proteinExistence type="predicted"/>
<evidence type="ECO:0000256" key="7">
    <source>
        <dbReference type="ARBA" id="ARBA00023136"/>
    </source>
</evidence>
<evidence type="ECO:0000256" key="5">
    <source>
        <dbReference type="ARBA" id="ARBA00022989"/>
    </source>
</evidence>
<keyword evidence="13" id="KW-1185">Reference proteome</keyword>
<dbReference type="RefSeq" id="WP_083563091.1">
    <property type="nucleotide sequence ID" value="NZ_AQQV01000004.1"/>
</dbReference>
<accession>A0A1Y1SAK9</accession>
<name>A0A1Y1SAK9_9GAMM</name>
<dbReference type="InterPro" id="IPR036909">
    <property type="entry name" value="Cyt_c-like_dom_sf"/>
</dbReference>
<dbReference type="SUPFAM" id="SSF46626">
    <property type="entry name" value="Cytochrome c"/>
    <property type="match status" value="1"/>
</dbReference>
<keyword evidence="3 9" id="KW-0812">Transmembrane</keyword>
<dbReference type="Proteomes" id="UP000192342">
    <property type="component" value="Unassembled WGS sequence"/>
</dbReference>
<reference evidence="12 13" key="1">
    <citation type="submission" date="2013-04" db="EMBL/GenBank/DDBJ databases">
        <title>Oceanococcus atlanticus 22II-S10r2 Genome Sequencing.</title>
        <authorList>
            <person name="Lai Q."/>
            <person name="Li G."/>
            <person name="Shao Z."/>
        </authorList>
    </citation>
    <scope>NUCLEOTIDE SEQUENCE [LARGE SCALE GENOMIC DNA]</scope>
    <source>
        <strain evidence="12 13">22II-S10r2</strain>
    </source>
</reference>
<evidence type="ECO:0000256" key="1">
    <source>
        <dbReference type="ARBA" id="ARBA00004370"/>
    </source>
</evidence>
<evidence type="ECO:0000259" key="11">
    <source>
        <dbReference type="PROSITE" id="PS51007"/>
    </source>
</evidence>
<evidence type="ECO:0000256" key="10">
    <source>
        <dbReference type="SAM" id="SignalP"/>
    </source>
</evidence>
<dbReference type="GO" id="GO:0020037">
    <property type="term" value="F:heme binding"/>
    <property type="evidence" value="ECO:0007669"/>
    <property type="project" value="InterPro"/>
</dbReference>
<gene>
    <name evidence="12" type="ORF">ATO7_14673</name>
</gene>
<dbReference type="InterPro" id="IPR002326">
    <property type="entry name" value="Cyt_c1"/>
</dbReference>
<keyword evidence="7 9" id="KW-0472">Membrane</keyword>
<evidence type="ECO:0000313" key="13">
    <source>
        <dbReference type="Proteomes" id="UP000192342"/>
    </source>
</evidence>
<feature type="domain" description="Cytochrome c" evidence="11">
    <location>
        <begin position="37"/>
        <end position="205"/>
    </location>
</feature>
<feature type="chain" id="PRO_5013231481" evidence="10">
    <location>
        <begin position="20"/>
        <end position="247"/>
    </location>
</feature>
<dbReference type="AlphaFoldDB" id="A0A1Y1SAK9"/>
<keyword evidence="10" id="KW-0732">Signal</keyword>
<keyword evidence="4 8" id="KW-0479">Metal-binding</keyword>
<evidence type="ECO:0000256" key="6">
    <source>
        <dbReference type="ARBA" id="ARBA00023004"/>
    </source>
</evidence>
<dbReference type="PANTHER" id="PTHR10266:SF3">
    <property type="entry name" value="CYTOCHROME C1, HEME PROTEIN, MITOCHONDRIAL"/>
    <property type="match status" value="1"/>
</dbReference>
<keyword evidence="5 9" id="KW-1133">Transmembrane helix</keyword>
<dbReference type="InterPro" id="IPR009056">
    <property type="entry name" value="Cyt_c-like_dom"/>
</dbReference>
<keyword evidence="2 8" id="KW-0349">Heme</keyword>
<dbReference type="GO" id="GO:0016020">
    <property type="term" value="C:membrane"/>
    <property type="evidence" value="ECO:0007669"/>
    <property type="project" value="UniProtKB-SubCell"/>
</dbReference>
<dbReference type="Gene3D" id="1.10.760.10">
    <property type="entry name" value="Cytochrome c-like domain"/>
    <property type="match status" value="1"/>
</dbReference>
<comment type="cofactor">
    <cofactor evidence="8">
        <name>heme c</name>
        <dbReference type="ChEBI" id="CHEBI:61717"/>
    </cofactor>
    <text evidence="8">Binds 1 heme c group covalently per subunit.</text>
</comment>
<dbReference type="PROSITE" id="PS51007">
    <property type="entry name" value="CYTC"/>
    <property type="match status" value="1"/>
</dbReference>
<dbReference type="EMBL" id="AQQV01000004">
    <property type="protein sequence ID" value="ORE85475.1"/>
    <property type="molecule type" value="Genomic_DNA"/>
</dbReference>
<comment type="caution">
    <text evidence="12">The sequence shown here is derived from an EMBL/GenBank/DDBJ whole genome shotgun (WGS) entry which is preliminary data.</text>
</comment>
<feature type="binding site" description="covalent" evidence="8">
    <location>
        <position position="50"/>
    </location>
    <ligand>
        <name>heme c</name>
        <dbReference type="ChEBI" id="CHEBI:61717"/>
    </ligand>
</feature>
<dbReference type="GO" id="GO:0009055">
    <property type="term" value="F:electron transfer activity"/>
    <property type="evidence" value="ECO:0007669"/>
    <property type="project" value="InterPro"/>
</dbReference>
<sequence length="247" mass="27382">MNRLIIALSMLLTATAVSAAGGGHVLYTFEPDAKNTSSVQRGAKYFMNYCSGCHSMEYLRFNRLAQDHAIPDDLLSKLMFTTDKPGEHILSAMPQEKAAEWFGQAPPDLTLTARLRGADWVYSFLKSFYLDDSKATGTNNLQLPGASMPHVLGGLQGYQVLGEEEHHDDAGGHHGPVEPPFELVVDGELSAKEYDGVVADLVNFMSYAAEPGKAKMHDRGFWALLYVIFILIPLTYAIKREFWKDVH</sequence>
<organism evidence="12 13">
    <name type="scientific">Oceanococcus atlanticus</name>
    <dbReference type="NCBI Taxonomy" id="1317117"/>
    <lineage>
        <taxon>Bacteria</taxon>
        <taxon>Pseudomonadati</taxon>
        <taxon>Pseudomonadota</taxon>
        <taxon>Gammaproteobacteria</taxon>
        <taxon>Chromatiales</taxon>
        <taxon>Oceanococcaceae</taxon>
        <taxon>Oceanococcus</taxon>
    </lineage>
</organism>
<feature type="binding site" description="covalent" evidence="8">
    <location>
        <position position="53"/>
    </location>
    <ligand>
        <name>heme c</name>
        <dbReference type="ChEBI" id="CHEBI:61717"/>
    </ligand>
</feature>
<keyword evidence="6 8" id="KW-0408">Iron</keyword>
<feature type="signal peptide" evidence="10">
    <location>
        <begin position="1"/>
        <end position="19"/>
    </location>
</feature>
<evidence type="ECO:0000256" key="2">
    <source>
        <dbReference type="ARBA" id="ARBA00022617"/>
    </source>
</evidence>
<evidence type="ECO:0000256" key="9">
    <source>
        <dbReference type="SAM" id="Phobius"/>
    </source>
</evidence>
<protein>
    <submittedName>
        <fullName evidence="12">Cytochrome c1</fullName>
    </submittedName>
</protein>
<evidence type="ECO:0000256" key="4">
    <source>
        <dbReference type="ARBA" id="ARBA00022723"/>
    </source>
</evidence>
<dbReference type="STRING" id="1317117.ATO7_14673"/>
<feature type="binding site" description="covalent" evidence="8">
    <location>
        <position position="54"/>
    </location>
    <ligand>
        <name>heme c</name>
        <dbReference type="ChEBI" id="CHEBI:61717"/>
    </ligand>
</feature>